<dbReference type="Proteomes" id="UP000198999">
    <property type="component" value="Unassembled WGS sequence"/>
</dbReference>
<dbReference type="NCBIfam" id="NF045942">
    <property type="entry name" value="PolPhglucPhase"/>
    <property type="match status" value="1"/>
</dbReference>
<proteinExistence type="predicted"/>
<name>A0A1H8ZSC0_9FLAO</name>
<gene>
    <name evidence="1" type="ORF">SAMN05421824_0020</name>
</gene>
<dbReference type="Gene3D" id="3.30.420.40">
    <property type="match status" value="2"/>
</dbReference>
<dbReference type="EMBL" id="FOFN01000001">
    <property type="protein sequence ID" value="SEP67244.1"/>
    <property type="molecule type" value="Genomic_DNA"/>
</dbReference>
<dbReference type="CDD" id="cd24058">
    <property type="entry name" value="ASKHA_NBD_ROK_PPGK"/>
    <property type="match status" value="1"/>
</dbReference>
<reference evidence="1 2" key="1">
    <citation type="submission" date="2016-10" db="EMBL/GenBank/DDBJ databases">
        <authorList>
            <person name="de Groot N.N."/>
        </authorList>
    </citation>
    <scope>NUCLEOTIDE SEQUENCE [LARGE SCALE GENOMIC DNA]</scope>
    <source>
        <strain evidence="1 2">DSM 21035</strain>
    </source>
</reference>
<dbReference type="PANTHER" id="PTHR18964:SF146">
    <property type="entry name" value="POLYPHOSPHATE GLUCOKINASE"/>
    <property type="match status" value="1"/>
</dbReference>
<keyword evidence="1" id="KW-0418">Kinase</keyword>
<dbReference type="Pfam" id="PF00480">
    <property type="entry name" value="ROK"/>
    <property type="match status" value="1"/>
</dbReference>
<sequence>MKVLGIDIGGSGMKGGIVDLESGEMITERYRIPTPASRKPKEMAEVFRDIVNHFEYKGPIGCGFPTIIKHGVCKSVSNLNKGWLNLDTQKLFSDACGQPVTVINDADAAGYAVMKYGIGKNEDGLVLMITIGTGIGSGAFFDGVLIPNFELGQIPYKKYKKIEHYAADSVRKNKNLSFKEFGKRVNKFLEFVDILVCPDLIILGGGVSKYFDKFEKEIKIETPVKPAILGNHAGIIGAAAAVSF</sequence>
<dbReference type="InterPro" id="IPR043129">
    <property type="entry name" value="ATPase_NBD"/>
</dbReference>
<dbReference type="STRING" id="419940.SAMN05421824_0020"/>
<dbReference type="AlphaFoldDB" id="A0A1H8ZSC0"/>
<dbReference type="OrthoDB" id="9810372at2"/>
<dbReference type="RefSeq" id="WP_092573884.1">
    <property type="nucleotide sequence ID" value="NZ_FOFN01000001.1"/>
</dbReference>
<dbReference type="PANTHER" id="PTHR18964">
    <property type="entry name" value="ROK (REPRESSOR, ORF, KINASE) FAMILY"/>
    <property type="match status" value="1"/>
</dbReference>
<dbReference type="InterPro" id="IPR000600">
    <property type="entry name" value="ROK"/>
</dbReference>
<dbReference type="SUPFAM" id="SSF53067">
    <property type="entry name" value="Actin-like ATPase domain"/>
    <property type="match status" value="1"/>
</dbReference>
<protein>
    <submittedName>
        <fullName evidence="1">Polyphosphate glucokinase</fullName>
    </submittedName>
</protein>
<keyword evidence="2" id="KW-1185">Reference proteome</keyword>
<organism evidence="1 2">
    <name type="scientific">Hyunsoonleella jejuensis</name>
    <dbReference type="NCBI Taxonomy" id="419940"/>
    <lineage>
        <taxon>Bacteria</taxon>
        <taxon>Pseudomonadati</taxon>
        <taxon>Bacteroidota</taxon>
        <taxon>Flavobacteriia</taxon>
        <taxon>Flavobacteriales</taxon>
        <taxon>Flavobacteriaceae</taxon>
    </lineage>
</organism>
<evidence type="ECO:0000313" key="1">
    <source>
        <dbReference type="EMBL" id="SEP67244.1"/>
    </source>
</evidence>
<evidence type="ECO:0000313" key="2">
    <source>
        <dbReference type="Proteomes" id="UP000198999"/>
    </source>
</evidence>
<accession>A0A1H8ZSC0</accession>
<keyword evidence="1" id="KW-0808">Transferase</keyword>
<dbReference type="GO" id="GO:0016301">
    <property type="term" value="F:kinase activity"/>
    <property type="evidence" value="ECO:0007669"/>
    <property type="project" value="UniProtKB-KW"/>
</dbReference>